<feature type="transmembrane region" description="Helical" evidence="1">
    <location>
        <begin position="49"/>
        <end position="70"/>
    </location>
</feature>
<dbReference type="EMBL" id="MWIH01000007">
    <property type="protein sequence ID" value="OQO90306.1"/>
    <property type="molecule type" value="Genomic_DNA"/>
</dbReference>
<evidence type="ECO:0000313" key="3">
    <source>
        <dbReference type="Proteomes" id="UP000192591"/>
    </source>
</evidence>
<feature type="transmembrane region" description="Helical" evidence="1">
    <location>
        <begin position="82"/>
        <end position="105"/>
    </location>
</feature>
<proteinExistence type="predicted"/>
<dbReference type="STRING" id="1962155.B1813_17960"/>
<organism evidence="2 3">
    <name type="scientific">Saccharomonospora piscinae</name>
    <dbReference type="NCBI Taxonomy" id="687388"/>
    <lineage>
        <taxon>Bacteria</taxon>
        <taxon>Bacillati</taxon>
        <taxon>Actinomycetota</taxon>
        <taxon>Actinomycetes</taxon>
        <taxon>Pseudonocardiales</taxon>
        <taxon>Pseudonocardiaceae</taxon>
        <taxon>Saccharomonospora</taxon>
    </lineage>
</organism>
<feature type="transmembrane region" description="Helical" evidence="1">
    <location>
        <begin position="111"/>
        <end position="134"/>
    </location>
</feature>
<dbReference type="Proteomes" id="UP000192591">
    <property type="component" value="Unassembled WGS sequence"/>
</dbReference>
<comment type="caution">
    <text evidence="2">The sequence shown here is derived from an EMBL/GenBank/DDBJ whole genome shotgun (WGS) entry which is preliminary data.</text>
</comment>
<gene>
    <name evidence="2" type="ORF">B1813_17960</name>
</gene>
<sequence length="160" mass="16757">MDTLTKPTGRRARRAARAFAMGALTLAVVAVPTDIIDTPLFSREIPVRWWEYPVVAATVALTIAWFAIQGPPPTAGGSRRPLGGVLLAVFAVGCPVCNKLVLVALGTSGALGLWAPLQPFLALISLALLTAAVVQRRRRGRQSACSSDACADPQLAAATQ</sequence>
<protein>
    <submittedName>
        <fullName evidence="2">Uncharacterized protein</fullName>
    </submittedName>
</protein>
<dbReference type="AlphaFoldDB" id="A0A1V8ZZU2"/>
<keyword evidence="1" id="KW-1133">Transmembrane helix</keyword>
<name>A0A1V8ZZU2_SACPI</name>
<accession>A0A1V8ZZU2</accession>
<evidence type="ECO:0000256" key="1">
    <source>
        <dbReference type="SAM" id="Phobius"/>
    </source>
</evidence>
<keyword evidence="1" id="KW-0812">Transmembrane</keyword>
<reference evidence="2 3" key="1">
    <citation type="submission" date="2017-02" db="EMBL/GenBank/DDBJ databases">
        <title>Draft genome of Saccharomonospora sp. 154.</title>
        <authorList>
            <person name="Alonso-Carmona G.S."/>
            <person name="De La Haba R."/>
            <person name="Vera-Gargallo B."/>
            <person name="Sandoval-Trujillo A.H."/>
            <person name="Ramirez-Duran N."/>
            <person name="Ventosa A."/>
        </authorList>
    </citation>
    <scope>NUCLEOTIDE SEQUENCE [LARGE SCALE GENOMIC DNA]</scope>
    <source>
        <strain evidence="2 3">LRS4.154</strain>
    </source>
</reference>
<evidence type="ECO:0000313" key="2">
    <source>
        <dbReference type="EMBL" id="OQO90306.1"/>
    </source>
</evidence>
<keyword evidence="3" id="KW-1185">Reference proteome</keyword>
<keyword evidence="1" id="KW-0472">Membrane</keyword>